<dbReference type="InterPro" id="IPR008271">
    <property type="entry name" value="Ser/Thr_kinase_AS"/>
</dbReference>
<dbReference type="GO" id="GO:0004672">
    <property type="term" value="F:protein kinase activity"/>
    <property type="evidence" value="ECO:0007669"/>
    <property type="project" value="InterPro"/>
</dbReference>
<dbReference type="PRINTS" id="PR01415">
    <property type="entry name" value="ANKYRIN"/>
</dbReference>
<evidence type="ECO:0000313" key="5">
    <source>
        <dbReference type="EMBL" id="KAF4486364.1"/>
    </source>
</evidence>
<dbReference type="InterPro" id="IPR000719">
    <property type="entry name" value="Prot_kinase_dom"/>
</dbReference>
<gene>
    <name evidence="5" type="ORF">CGGC5_v004849</name>
</gene>
<evidence type="ECO:0000256" key="1">
    <source>
        <dbReference type="ARBA" id="ARBA00022737"/>
    </source>
</evidence>
<dbReference type="OrthoDB" id="4062651at2759"/>
<dbReference type="PROSITE" id="PS50011">
    <property type="entry name" value="PROTEIN_KINASE_DOM"/>
    <property type="match status" value="1"/>
</dbReference>
<evidence type="ECO:0000256" key="3">
    <source>
        <dbReference type="PROSITE-ProRule" id="PRU00023"/>
    </source>
</evidence>
<dbReference type="PROSITE" id="PS50297">
    <property type="entry name" value="ANK_REP_REGION"/>
    <property type="match status" value="2"/>
</dbReference>
<dbReference type="Gene3D" id="1.10.510.10">
    <property type="entry name" value="Transferase(Phosphotransferase) domain 1"/>
    <property type="match status" value="1"/>
</dbReference>
<dbReference type="RefSeq" id="XP_066009023.1">
    <property type="nucleotide sequence ID" value="XM_066151355.1"/>
</dbReference>
<reference evidence="5 6" key="1">
    <citation type="submission" date="2012-08" db="EMBL/GenBank/DDBJ databases">
        <authorList>
            <person name="Gan P.H.P."/>
            <person name="Ikeda K."/>
            <person name="Irieda H."/>
            <person name="Narusaka M."/>
            <person name="O'Connell R.J."/>
            <person name="Narusaka Y."/>
            <person name="Takano Y."/>
            <person name="Kubo Y."/>
            <person name="Shirasu K."/>
        </authorList>
    </citation>
    <scope>NUCLEOTIDE SEQUENCE [LARGE SCALE GENOMIC DNA]</scope>
    <source>
        <strain evidence="5 6">Nara gc5</strain>
    </source>
</reference>
<dbReference type="SUPFAM" id="SSF56112">
    <property type="entry name" value="Protein kinase-like (PK-like)"/>
    <property type="match status" value="1"/>
</dbReference>
<evidence type="ECO:0000259" key="4">
    <source>
        <dbReference type="PROSITE" id="PS50011"/>
    </source>
</evidence>
<dbReference type="Pfam" id="PF12796">
    <property type="entry name" value="Ank_2"/>
    <property type="match status" value="2"/>
</dbReference>
<dbReference type="GeneID" id="43613122"/>
<dbReference type="InterPro" id="IPR036770">
    <property type="entry name" value="Ankyrin_rpt-contain_sf"/>
</dbReference>
<dbReference type="CDD" id="cd00180">
    <property type="entry name" value="PKc"/>
    <property type="match status" value="1"/>
</dbReference>
<dbReference type="InterPro" id="IPR011009">
    <property type="entry name" value="Kinase-like_dom_sf"/>
</dbReference>
<dbReference type="Pfam" id="PF00069">
    <property type="entry name" value="Pkinase"/>
    <property type="match status" value="1"/>
</dbReference>
<dbReference type="PROSITE" id="PS50088">
    <property type="entry name" value="ANK_REPEAT"/>
    <property type="match status" value="2"/>
</dbReference>
<accession>A0A7J6JA68</accession>
<dbReference type="SMART" id="SM00248">
    <property type="entry name" value="ANK"/>
    <property type="match status" value="7"/>
</dbReference>
<name>A0A7J6JA68_COLFN</name>
<dbReference type="PANTHER" id="PTHR24198">
    <property type="entry name" value="ANKYRIN REPEAT AND PROTEIN KINASE DOMAIN-CONTAINING PROTEIN"/>
    <property type="match status" value="1"/>
</dbReference>
<dbReference type="PROSITE" id="PS00108">
    <property type="entry name" value="PROTEIN_KINASE_ST"/>
    <property type="match status" value="1"/>
</dbReference>
<keyword evidence="1" id="KW-0677">Repeat</keyword>
<dbReference type="AlphaFoldDB" id="A0A7J6JA68"/>
<keyword evidence="6" id="KW-1185">Reference proteome</keyword>
<protein>
    <submittedName>
        <fullName evidence="5">Alpha-latroinsectotoxin-Lt1a</fullName>
    </submittedName>
</protein>
<organism evidence="5 6">
    <name type="scientific">Colletotrichum fructicola (strain Nara gc5)</name>
    <name type="common">Anthracnose fungus</name>
    <name type="synonym">Colletotrichum gloeosporioides (strain Nara gc5)</name>
    <dbReference type="NCBI Taxonomy" id="1213859"/>
    <lineage>
        <taxon>Eukaryota</taxon>
        <taxon>Fungi</taxon>
        <taxon>Dikarya</taxon>
        <taxon>Ascomycota</taxon>
        <taxon>Pezizomycotina</taxon>
        <taxon>Sordariomycetes</taxon>
        <taxon>Hypocreomycetidae</taxon>
        <taxon>Glomerellales</taxon>
        <taxon>Glomerellaceae</taxon>
        <taxon>Colletotrichum</taxon>
        <taxon>Colletotrichum gloeosporioides species complex</taxon>
    </lineage>
</organism>
<dbReference type="InParanoid" id="A0A7J6JA68"/>
<dbReference type="SUPFAM" id="SSF48403">
    <property type="entry name" value="Ankyrin repeat"/>
    <property type="match status" value="2"/>
</dbReference>
<evidence type="ECO:0000256" key="2">
    <source>
        <dbReference type="ARBA" id="ARBA00023043"/>
    </source>
</evidence>
<dbReference type="GO" id="GO:0005524">
    <property type="term" value="F:ATP binding"/>
    <property type="evidence" value="ECO:0007669"/>
    <property type="project" value="InterPro"/>
</dbReference>
<feature type="domain" description="Protein kinase" evidence="4">
    <location>
        <begin position="62"/>
        <end position="353"/>
    </location>
</feature>
<feature type="repeat" description="ANK" evidence="3">
    <location>
        <begin position="772"/>
        <end position="804"/>
    </location>
</feature>
<dbReference type="PANTHER" id="PTHR24198:SF165">
    <property type="entry name" value="ANKYRIN REPEAT-CONTAINING PROTEIN-RELATED"/>
    <property type="match status" value="1"/>
</dbReference>
<dbReference type="InterPro" id="IPR002110">
    <property type="entry name" value="Ankyrin_rpt"/>
</dbReference>
<feature type="repeat" description="ANK" evidence="3">
    <location>
        <begin position="805"/>
        <end position="837"/>
    </location>
</feature>
<dbReference type="SMART" id="SM00220">
    <property type="entry name" value="S_TKc"/>
    <property type="match status" value="1"/>
</dbReference>
<proteinExistence type="predicted"/>
<dbReference type="Proteomes" id="UP000011096">
    <property type="component" value="Unassembled WGS sequence"/>
</dbReference>
<dbReference type="EMBL" id="ANPB02000003">
    <property type="protein sequence ID" value="KAF4486364.1"/>
    <property type="molecule type" value="Genomic_DNA"/>
</dbReference>
<comment type="caution">
    <text evidence="5">The sequence shown here is derived from an EMBL/GenBank/DDBJ whole genome shotgun (WGS) entry which is preliminary data.</text>
</comment>
<sequence length="959" mass="105422">MDCPPASVGSTLSWNTFLSRTSVSTLTCAAFSGHQNQSVHGLEDVIRAVGSLHLRRYVYEDLAREEILGEGETYLVEKAVQGGNVVAVKHLKISSTPDDKTFRRRLTAVAVEAQIMRHSPLRAHPNLPTVIGYGWNVRGELIIPFLVVEYAPLGTLREYIQKFQPPLPDVEILLGDVASALEALHVCGIVHGDIKLDNVLVFPSWDRPAKALAKLTDFGHALILNDHSKKYDDEAVKYGGTAIYNAPEVRTQDVFPINRTEVWKCDIWAFGLLVWEACIGGGEYIKYLAKSGVVVDTSGKGSGINAAEILRHANFCLPTGQLGTAMFLRIVLHKTIQEDPSKRAANMRDLPLFTRWNNGNLLGLEADLALHFEVPTPTYEMFRLDTGKEILWDHQRQIFQGFERTHTNNLAKQRGPILWQIALCYHVGFGTTKDAQKACEYSEMAKSEFHPLAMTFGHLLDPRNLRSSTSPDEQYASKISGLLRLNTDYSKAMPSLVKAFFNGNSPAIFNLLSQAFHVAAKYHCSDILAYLLQQMRARKRTISSINSLACALSASTALERLAMHGPSHTKQLDETVRLIGGIRPLEAVDAHGRTGLMMAIDFEDHQVIEALLCANRGLVKIPFRSPNGFDVFTYPIHFSAQIAARRDVPETLTIPKLLNSRIDDLNFGLSSRDNMGKTPLHLAVTGPSSVVASWILEEDIGLIRIEDVLGRTPLHYCASAANFDLLLKQGASVNHVDKRGMAALHGVCYLGASDLVACLLKWKPRLDLRDKTYGTPLHCGVISGSIDVVMALVEKGAPLNAADANGNTAVHVAAKLGRHNILRLLIQQGADISLQNTNGRDPEAIALDAAGNVGILSILKHQRRDSPESQSILNIVDEGTKASSLDNQVTGNDSPDFLWDEDSMGAAEQNELMGLSQSANDDLYTYEEQQEYCSTTFPKPAPESQSNNGFGKAAFCLPR</sequence>
<evidence type="ECO:0000313" key="6">
    <source>
        <dbReference type="Proteomes" id="UP000011096"/>
    </source>
</evidence>
<dbReference type="Gene3D" id="1.25.40.20">
    <property type="entry name" value="Ankyrin repeat-containing domain"/>
    <property type="match status" value="1"/>
</dbReference>
<reference evidence="5 6" key="2">
    <citation type="submission" date="2020-04" db="EMBL/GenBank/DDBJ databases">
        <title>Genome sequencing and assembly of multiple isolates from the Colletotrichum gloeosporioides species complex.</title>
        <authorList>
            <person name="Gan P."/>
            <person name="Shirasu K."/>
        </authorList>
    </citation>
    <scope>NUCLEOTIDE SEQUENCE [LARGE SCALE GENOMIC DNA]</scope>
    <source>
        <strain evidence="5 6">Nara gc5</strain>
    </source>
</reference>
<keyword evidence="2 3" id="KW-0040">ANK repeat</keyword>